<accession>A0A1U9ZUS3</accession>
<dbReference type="STRING" id="1909395.BKM31_09585"/>
<protein>
    <recommendedName>
        <fullName evidence="1">AB hydrolase-1 domain-containing protein</fullName>
    </recommendedName>
</protein>
<dbReference type="InterPro" id="IPR029058">
    <property type="entry name" value="AB_hydrolase_fold"/>
</dbReference>
<dbReference type="InterPro" id="IPR000073">
    <property type="entry name" value="AB_hydrolase_1"/>
</dbReference>
<dbReference type="OrthoDB" id="63519at2"/>
<dbReference type="RefSeq" id="WP_080037822.1">
    <property type="nucleotide sequence ID" value="NZ_CP017717.1"/>
</dbReference>
<feature type="domain" description="AB hydrolase-1" evidence="1">
    <location>
        <begin position="38"/>
        <end position="246"/>
    </location>
</feature>
<dbReference type="SUPFAM" id="SSF53474">
    <property type="entry name" value="alpha/beta-Hydrolases"/>
    <property type="match status" value="1"/>
</dbReference>
<dbReference type="EMBL" id="CP017717">
    <property type="protein sequence ID" value="AQZ61688.1"/>
    <property type="molecule type" value="Genomic_DNA"/>
</dbReference>
<dbReference type="GO" id="GO:0004806">
    <property type="term" value="F:triacylglycerol lipase activity"/>
    <property type="evidence" value="ECO:0007669"/>
    <property type="project" value="TreeGrafter"/>
</dbReference>
<dbReference type="Pfam" id="PF12697">
    <property type="entry name" value="Abhydrolase_6"/>
    <property type="match status" value="1"/>
</dbReference>
<evidence type="ECO:0000259" key="1">
    <source>
        <dbReference type="Pfam" id="PF12697"/>
    </source>
</evidence>
<dbReference type="AlphaFoldDB" id="A0A1U9ZUS3"/>
<name>A0A1U9ZUS3_9ACTN</name>
<dbReference type="PANTHER" id="PTHR43433:SF5">
    <property type="entry name" value="AB HYDROLASE-1 DOMAIN-CONTAINING PROTEIN"/>
    <property type="match status" value="1"/>
</dbReference>
<gene>
    <name evidence="2" type="ORF">BKM31_09585</name>
</gene>
<evidence type="ECO:0000313" key="2">
    <source>
        <dbReference type="EMBL" id="AQZ61688.1"/>
    </source>
</evidence>
<organism evidence="2 3">
    <name type="scientific">[Actinomadura] parvosata subsp. kistnae</name>
    <dbReference type="NCBI Taxonomy" id="1909395"/>
    <lineage>
        <taxon>Bacteria</taxon>
        <taxon>Bacillati</taxon>
        <taxon>Actinomycetota</taxon>
        <taxon>Actinomycetes</taxon>
        <taxon>Streptosporangiales</taxon>
        <taxon>Streptosporangiaceae</taxon>
        <taxon>Nonomuraea</taxon>
    </lineage>
</organism>
<dbReference type="GO" id="GO:0046503">
    <property type="term" value="P:glycerolipid catabolic process"/>
    <property type="evidence" value="ECO:0007669"/>
    <property type="project" value="TreeGrafter"/>
</dbReference>
<evidence type="ECO:0000313" key="3">
    <source>
        <dbReference type="Proteomes" id="UP000190797"/>
    </source>
</evidence>
<dbReference type="KEGG" id="noa:BKM31_09585"/>
<dbReference type="Gene3D" id="3.40.50.1820">
    <property type="entry name" value="alpha/beta hydrolase"/>
    <property type="match status" value="1"/>
</dbReference>
<reference evidence="3" key="1">
    <citation type="journal article" date="2017" name="Med. Chem. Commun.">
        <title>Nonomuraea sp. ATCC 55076 harbours the largest actinomycete chromosome to date and the kistamicin biosynthetic gene cluster.</title>
        <authorList>
            <person name="Nazari B."/>
            <person name="Forneris C.C."/>
            <person name="Gibson M.I."/>
            <person name="Moon K."/>
            <person name="Schramma K.R."/>
            <person name="Seyedsayamdost M.R."/>
        </authorList>
    </citation>
    <scope>NUCLEOTIDE SEQUENCE [LARGE SCALE GENOMIC DNA]</scope>
    <source>
        <strain evidence="3">ATCC 55076</strain>
    </source>
</reference>
<keyword evidence="3" id="KW-1185">Reference proteome</keyword>
<sequence length="268" mass="27496">MNTVTSRDGTRIAFTRTGEGPAMILVDGAMCVRGAGPSDALAAELASAFTVYTYDRRGRGESTDARHPDTGGTAEEWARASVEAEVDDLVALVGHAGGNAHVFGHSSGAILALEASLRGAGITGLALFEPPPAGGDADAELLERLRELVRAGRRGEAVEAFQAAIGLPQEMIAGMRESPFRAVLEGIAPTLAYDTAVANGGDPARYAGVTAPVLVLDSEASPGLLRTACRDMAEAVPGAVRRSLPGGFHDVEAGVMGPALIEFFGKAG</sequence>
<dbReference type="PANTHER" id="PTHR43433">
    <property type="entry name" value="HYDROLASE, ALPHA/BETA FOLD FAMILY PROTEIN"/>
    <property type="match status" value="1"/>
</dbReference>
<dbReference type="Proteomes" id="UP000190797">
    <property type="component" value="Chromosome"/>
</dbReference>
<dbReference type="InterPro" id="IPR050471">
    <property type="entry name" value="AB_hydrolase"/>
</dbReference>
<proteinExistence type="predicted"/>